<reference evidence="2" key="1">
    <citation type="submission" date="2018-05" db="EMBL/GenBank/DDBJ databases">
        <authorList>
            <person name="Lanie J.A."/>
            <person name="Ng W.-L."/>
            <person name="Kazmierczak K.M."/>
            <person name="Andrzejewski T.M."/>
            <person name="Davidsen T.M."/>
            <person name="Wayne K.J."/>
            <person name="Tettelin H."/>
            <person name="Glass J.I."/>
            <person name="Rusch D."/>
            <person name="Podicherti R."/>
            <person name="Tsui H.-C.T."/>
            <person name="Winkler M.E."/>
        </authorList>
    </citation>
    <scope>NUCLEOTIDE SEQUENCE</scope>
</reference>
<keyword evidence="1" id="KW-0472">Membrane</keyword>
<feature type="non-terminal residue" evidence="2">
    <location>
        <position position="1"/>
    </location>
</feature>
<evidence type="ECO:0000313" key="2">
    <source>
        <dbReference type="EMBL" id="SVB65239.1"/>
    </source>
</evidence>
<feature type="transmembrane region" description="Helical" evidence="1">
    <location>
        <begin position="6"/>
        <end position="22"/>
    </location>
</feature>
<sequence>EHSEIVRISFILLMLVSGWAAVRKQKNQSGSLG</sequence>
<accession>A0A382FRE1</accession>
<gene>
    <name evidence="2" type="ORF">METZ01_LOCUS218093</name>
</gene>
<proteinExistence type="predicted"/>
<organism evidence="2">
    <name type="scientific">marine metagenome</name>
    <dbReference type="NCBI Taxonomy" id="408172"/>
    <lineage>
        <taxon>unclassified sequences</taxon>
        <taxon>metagenomes</taxon>
        <taxon>ecological metagenomes</taxon>
    </lineage>
</organism>
<dbReference type="EMBL" id="UINC01051281">
    <property type="protein sequence ID" value="SVB65239.1"/>
    <property type="molecule type" value="Genomic_DNA"/>
</dbReference>
<keyword evidence="1" id="KW-0812">Transmembrane</keyword>
<dbReference type="AlphaFoldDB" id="A0A382FRE1"/>
<keyword evidence="1" id="KW-1133">Transmembrane helix</keyword>
<protein>
    <submittedName>
        <fullName evidence="2">Uncharacterized protein</fullName>
    </submittedName>
</protein>
<evidence type="ECO:0000256" key="1">
    <source>
        <dbReference type="SAM" id="Phobius"/>
    </source>
</evidence>
<name>A0A382FRE1_9ZZZZ</name>